<keyword evidence="5" id="KW-0564">Palmitate</keyword>
<dbReference type="Proteomes" id="UP000245461">
    <property type="component" value="Unassembled WGS sequence"/>
</dbReference>
<keyword evidence="3 7" id="KW-0732">Signal</keyword>
<evidence type="ECO:0000256" key="4">
    <source>
        <dbReference type="ARBA" id="ARBA00023136"/>
    </source>
</evidence>
<feature type="chain" id="PRO_5016392002" evidence="7">
    <location>
        <begin position="20"/>
        <end position="48"/>
    </location>
</feature>
<gene>
    <name evidence="8" type="ORF">DKG74_17615</name>
</gene>
<keyword evidence="9" id="KW-1185">Reference proteome</keyword>
<comment type="caution">
    <text evidence="8">The sequence shown here is derived from an EMBL/GenBank/DDBJ whole genome shotgun (WGS) entry which is preliminary data.</text>
</comment>
<feature type="signal peptide" evidence="7">
    <location>
        <begin position="1"/>
        <end position="19"/>
    </location>
</feature>
<keyword evidence="6" id="KW-0449">Lipoprotein</keyword>
<comment type="similarity">
    <text evidence="1">Belongs to the EcnA/EcnB lipoprotein family.</text>
</comment>
<evidence type="ECO:0000256" key="7">
    <source>
        <dbReference type="SAM" id="SignalP"/>
    </source>
</evidence>
<dbReference type="AlphaFoldDB" id="A0A317DZJ1"/>
<dbReference type="InterPro" id="IPR012556">
    <property type="entry name" value="Entericidin"/>
</dbReference>
<name>A0A317DZJ1_9PROT</name>
<reference evidence="8 9" key="1">
    <citation type="submission" date="2018-05" db="EMBL/GenBank/DDBJ databases">
        <title>Zavarzinia sp. HR-AS.</title>
        <authorList>
            <person name="Lee Y."/>
            <person name="Jeon C.O."/>
        </authorList>
    </citation>
    <scope>NUCLEOTIDE SEQUENCE [LARGE SCALE GENOMIC DNA]</scope>
    <source>
        <strain evidence="8 9">HR-AS</strain>
    </source>
</reference>
<evidence type="ECO:0000256" key="5">
    <source>
        <dbReference type="ARBA" id="ARBA00023139"/>
    </source>
</evidence>
<keyword evidence="2" id="KW-1003">Cell membrane</keyword>
<evidence type="ECO:0000313" key="9">
    <source>
        <dbReference type="Proteomes" id="UP000245461"/>
    </source>
</evidence>
<evidence type="ECO:0000313" key="8">
    <source>
        <dbReference type="EMBL" id="PWR19296.1"/>
    </source>
</evidence>
<dbReference type="GO" id="GO:0016020">
    <property type="term" value="C:membrane"/>
    <property type="evidence" value="ECO:0007669"/>
    <property type="project" value="InterPro"/>
</dbReference>
<dbReference type="PROSITE" id="PS51257">
    <property type="entry name" value="PROKAR_LIPOPROTEIN"/>
    <property type="match status" value="1"/>
</dbReference>
<dbReference type="GO" id="GO:0009636">
    <property type="term" value="P:response to toxic substance"/>
    <property type="evidence" value="ECO:0007669"/>
    <property type="project" value="InterPro"/>
</dbReference>
<keyword evidence="4" id="KW-0472">Membrane</keyword>
<proteinExistence type="inferred from homology"/>
<protein>
    <submittedName>
        <fullName evidence="8">Entericidin</fullName>
    </submittedName>
</protein>
<dbReference type="Pfam" id="PF08085">
    <property type="entry name" value="Entericidin"/>
    <property type="match status" value="1"/>
</dbReference>
<evidence type="ECO:0000256" key="2">
    <source>
        <dbReference type="ARBA" id="ARBA00022475"/>
    </source>
</evidence>
<evidence type="ECO:0000256" key="6">
    <source>
        <dbReference type="ARBA" id="ARBA00023288"/>
    </source>
</evidence>
<sequence>MVRKLWLVVLFGLVGLTAACNTIEGAGRDIRNTGDAISDGARDVKNKL</sequence>
<dbReference type="EMBL" id="QGLE01000012">
    <property type="protein sequence ID" value="PWR19296.1"/>
    <property type="molecule type" value="Genomic_DNA"/>
</dbReference>
<evidence type="ECO:0000256" key="1">
    <source>
        <dbReference type="ARBA" id="ARBA00010296"/>
    </source>
</evidence>
<evidence type="ECO:0000256" key="3">
    <source>
        <dbReference type="ARBA" id="ARBA00022729"/>
    </source>
</evidence>
<dbReference type="RefSeq" id="WP_109907495.1">
    <property type="nucleotide sequence ID" value="NZ_QGLE01000012.1"/>
</dbReference>
<accession>A0A317DZJ1</accession>
<organism evidence="8 9">
    <name type="scientific">Zavarzinia aquatilis</name>
    <dbReference type="NCBI Taxonomy" id="2211142"/>
    <lineage>
        <taxon>Bacteria</taxon>
        <taxon>Pseudomonadati</taxon>
        <taxon>Pseudomonadota</taxon>
        <taxon>Alphaproteobacteria</taxon>
        <taxon>Rhodospirillales</taxon>
        <taxon>Zavarziniaceae</taxon>
        <taxon>Zavarzinia</taxon>
    </lineage>
</organism>
<dbReference type="OrthoDB" id="7363288at2"/>